<dbReference type="EMBL" id="JAPEUR010000180">
    <property type="protein sequence ID" value="KAJ4316485.1"/>
    <property type="molecule type" value="Genomic_DNA"/>
</dbReference>
<keyword evidence="2" id="KW-1185">Reference proteome</keyword>
<name>A0A9W8W9A6_9HYPO</name>
<protein>
    <submittedName>
        <fullName evidence="1">Uncharacterized protein</fullName>
    </submittedName>
</protein>
<accession>A0A9W8W9A6</accession>
<organism evidence="1 2">
    <name type="scientific">Fusarium piperis</name>
    <dbReference type="NCBI Taxonomy" id="1435070"/>
    <lineage>
        <taxon>Eukaryota</taxon>
        <taxon>Fungi</taxon>
        <taxon>Dikarya</taxon>
        <taxon>Ascomycota</taxon>
        <taxon>Pezizomycotina</taxon>
        <taxon>Sordariomycetes</taxon>
        <taxon>Hypocreomycetidae</taxon>
        <taxon>Hypocreales</taxon>
        <taxon>Nectriaceae</taxon>
        <taxon>Fusarium</taxon>
        <taxon>Fusarium solani species complex</taxon>
    </lineage>
</organism>
<proteinExistence type="predicted"/>
<evidence type="ECO:0000313" key="1">
    <source>
        <dbReference type="EMBL" id="KAJ4316485.1"/>
    </source>
</evidence>
<dbReference type="AlphaFoldDB" id="A0A9W8W9A6"/>
<dbReference type="OrthoDB" id="5330139at2759"/>
<comment type="caution">
    <text evidence="1">The sequence shown here is derived from an EMBL/GenBank/DDBJ whole genome shotgun (WGS) entry which is preliminary data.</text>
</comment>
<reference evidence="1" key="1">
    <citation type="submission" date="2022-10" db="EMBL/GenBank/DDBJ databases">
        <title>Tapping the CABI collections for fungal endophytes: first genome assemblies for Collariella, Neodidymelliopsis, Ascochyta clinopodiicola, Didymella pomorum, Didymosphaeria variabile, Neocosmospora piperis and Neocucurbitaria cava.</title>
        <authorList>
            <person name="Hill R."/>
        </authorList>
    </citation>
    <scope>NUCLEOTIDE SEQUENCE</scope>
    <source>
        <strain evidence="1">IMI 366586</strain>
    </source>
</reference>
<evidence type="ECO:0000313" key="2">
    <source>
        <dbReference type="Proteomes" id="UP001140502"/>
    </source>
</evidence>
<gene>
    <name evidence="1" type="ORF">N0V84_007841</name>
</gene>
<sequence length="140" mass="15744">MRLNISLQQARSFHVARAQFITINEKGIPTPCETEIRIGDPHQAFIYIEPRFGDKIRSTVTQQTGLGNTPDLKKLPMVFHHSSRHFSHGAVPYPRLQIAQDLPRQTTSDTSPATLWTSFNWHALTLNGSPEGKCRPTRAG</sequence>
<dbReference type="Proteomes" id="UP001140502">
    <property type="component" value="Unassembled WGS sequence"/>
</dbReference>